<proteinExistence type="predicted"/>
<evidence type="ECO:0000256" key="3">
    <source>
        <dbReference type="ARBA" id="ARBA00022729"/>
    </source>
</evidence>
<dbReference type="Pfam" id="PF19580">
    <property type="entry name" value="Exo_endo_phos_3"/>
    <property type="match status" value="1"/>
</dbReference>
<keyword evidence="3 7" id="KW-0732">Signal</keyword>
<dbReference type="OrthoDB" id="9801679at2"/>
<dbReference type="Pfam" id="PF00149">
    <property type="entry name" value="Metallophos"/>
    <property type="match status" value="1"/>
</dbReference>
<dbReference type="EMBL" id="QNQT01000002">
    <property type="protein sequence ID" value="RDU37543.1"/>
    <property type="molecule type" value="Genomic_DNA"/>
</dbReference>
<evidence type="ECO:0008006" key="14">
    <source>
        <dbReference type="Google" id="ProtNLM"/>
    </source>
</evidence>
<feature type="domain" description="Endonuclease/exonuclease/phosphatase" evidence="10">
    <location>
        <begin position="554"/>
        <end position="693"/>
    </location>
</feature>
<dbReference type="GO" id="GO:0016787">
    <property type="term" value="F:hydrolase activity"/>
    <property type="evidence" value="ECO:0007669"/>
    <property type="project" value="InterPro"/>
</dbReference>
<dbReference type="Gene3D" id="3.60.21.10">
    <property type="match status" value="1"/>
</dbReference>
<organism evidence="12 13">
    <name type="scientific">Neobacillus piezotolerans</name>
    <dbReference type="NCBI Taxonomy" id="2259171"/>
    <lineage>
        <taxon>Bacteria</taxon>
        <taxon>Bacillati</taxon>
        <taxon>Bacillota</taxon>
        <taxon>Bacilli</taxon>
        <taxon>Bacillales</taxon>
        <taxon>Bacillaceae</taxon>
        <taxon>Neobacillus</taxon>
    </lineage>
</organism>
<dbReference type="InterPro" id="IPR029052">
    <property type="entry name" value="Metallo-depent_PP-like"/>
</dbReference>
<dbReference type="RefSeq" id="WP_115451215.1">
    <property type="nucleotide sequence ID" value="NZ_QNQT01000002.1"/>
</dbReference>
<gene>
    <name evidence="12" type="ORF">DRW41_06790</name>
</gene>
<keyword evidence="13" id="KW-1185">Reference proteome</keyword>
<dbReference type="SUPFAM" id="SSF55816">
    <property type="entry name" value="5'-nucleotidase (syn. UDP-sugar hydrolase), C-terminal domain"/>
    <property type="match status" value="1"/>
</dbReference>
<dbReference type="InterPro" id="IPR006179">
    <property type="entry name" value="5_nucleotidase/apyrase"/>
</dbReference>
<evidence type="ECO:0000256" key="5">
    <source>
        <dbReference type="PROSITE-ProRule" id="PRU00591"/>
    </source>
</evidence>
<dbReference type="CDD" id="cd10283">
    <property type="entry name" value="MnuA_DNase1-like"/>
    <property type="match status" value="1"/>
</dbReference>
<dbReference type="Gene3D" id="2.10.270.10">
    <property type="entry name" value="Cholin Binding"/>
    <property type="match status" value="2"/>
</dbReference>
<feature type="domain" description="Calcineurin-like phosphoesterase" evidence="8">
    <location>
        <begin position="735"/>
        <end position="944"/>
    </location>
</feature>
<dbReference type="SUPFAM" id="SSF56300">
    <property type="entry name" value="Metallo-dependent phosphatases"/>
    <property type="match status" value="1"/>
</dbReference>
<dbReference type="GO" id="GO:0009166">
    <property type="term" value="P:nucleotide catabolic process"/>
    <property type="evidence" value="ECO:0007669"/>
    <property type="project" value="InterPro"/>
</dbReference>
<feature type="chain" id="PRO_5038622316" description="Multifunctional nuclease/2',3'-cyclic-nucleotide 2'-phosphodiesterase/5'-nucleotidase/3'-nucleotidase" evidence="7">
    <location>
        <begin position="20"/>
        <end position="1368"/>
    </location>
</feature>
<dbReference type="InterPro" id="IPR008334">
    <property type="entry name" value="5'-Nucleotdase_C"/>
</dbReference>
<dbReference type="Pfam" id="PF02872">
    <property type="entry name" value="5_nucleotid_C"/>
    <property type="match status" value="1"/>
</dbReference>
<reference evidence="12 13" key="1">
    <citation type="submission" date="2018-07" db="EMBL/GenBank/DDBJ databases">
        <title>Bacillus sp. YLB-04 draft genome sequence.</title>
        <authorList>
            <person name="Yu L."/>
            <person name="Tang X."/>
        </authorList>
    </citation>
    <scope>NUCLEOTIDE SEQUENCE [LARGE SCALE GENOMIC DNA]</scope>
    <source>
        <strain evidence="12 13">YLB-04</strain>
    </source>
</reference>
<evidence type="ECO:0000259" key="11">
    <source>
        <dbReference type="Pfam" id="PF19886"/>
    </source>
</evidence>
<evidence type="ECO:0000259" key="10">
    <source>
        <dbReference type="Pfam" id="PF19580"/>
    </source>
</evidence>
<dbReference type="FunFam" id="3.90.780.10:FF:000004">
    <property type="entry name" value="UDP-sugar hydrolase, putative"/>
    <property type="match status" value="1"/>
</dbReference>
<dbReference type="GO" id="GO:0005576">
    <property type="term" value="C:extracellular region"/>
    <property type="evidence" value="ECO:0007669"/>
    <property type="project" value="UniProtKB-SubCell"/>
</dbReference>
<evidence type="ECO:0000256" key="2">
    <source>
        <dbReference type="ARBA" id="ARBA00022525"/>
    </source>
</evidence>
<dbReference type="SUPFAM" id="SSF56219">
    <property type="entry name" value="DNase I-like"/>
    <property type="match status" value="1"/>
</dbReference>
<evidence type="ECO:0000313" key="13">
    <source>
        <dbReference type="Proteomes" id="UP000257144"/>
    </source>
</evidence>
<evidence type="ECO:0000256" key="4">
    <source>
        <dbReference type="ARBA" id="ARBA00022737"/>
    </source>
</evidence>
<evidence type="ECO:0000256" key="7">
    <source>
        <dbReference type="SAM" id="SignalP"/>
    </source>
</evidence>
<dbReference type="Proteomes" id="UP000257144">
    <property type="component" value="Unassembled WGS sequence"/>
</dbReference>
<feature type="repeat" description="Cell wall-binding" evidence="5">
    <location>
        <begin position="1270"/>
        <end position="1289"/>
    </location>
</feature>
<feature type="domain" description="5'-Nucleotidase C-terminal" evidence="9">
    <location>
        <begin position="1020"/>
        <end position="1181"/>
    </location>
</feature>
<dbReference type="InterPro" id="IPR045939">
    <property type="entry name" value="YhcR_N"/>
</dbReference>
<dbReference type="PRINTS" id="PR01607">
    <property type="entry name" value="APYRASEFAMLY"/>
</dbReference>
<dbReference type="Gene3D" id="3.60.10.10">
    <property type="entry name" value="Endonuclease/exonuclease/phosphatase"/>
    <property type="match status" value="1"/>
</dbReference>
<dbReference type="InterPro" id="IPR005135">
    <property type="entry name" value="Endo/exonuclease/phosphatase"/>
</dbReference>
<dbReference type="PANTHER" id="PTHR42834:SF1">
    <property type="entry name" value="ENDONUCLEASE_EXONUCLEASE_PHOSPHATASE FAMILY PROTEIN (AFU_ORTHOLOGUE AFUA_3G09210)"/>
    <property type="match status" value="1"/>
</dbReference>
<dbReference type="Gene3D" id="3.90.780.10">
    <property type="entry name" value="5'-Nucleotidase, C-terminal domain"/>
    <property type="match status" value="1"/>
</dbReference>
<dbReference type="Pfam" id="PF19127">
    <property type="entry name" value="Choline_bind_3"/>
    <property type="match status" value="2"/>
</dbReference>
<evidence type="ECO:0000256" key="1">
    <source>
        <dbReference type="ARBA" id="ARBA00004613"/>
    </source>
</evidence>
<protein>
    <recommendedName>
        <fullName evidence="14">Multifunctional nuclease/2',3'-cyclic-nucleotide 2'-phosphodiesterase/5'-nucleotidase/3'-nucleotidase</fullName>
    </recommendedName>
</protein>
<dbReference type="PROSITE" id="PS51170">
    <property type="entry name" value="CW"/>
    <property type="match status" value="1"/>
</dbReference>
<dbReference type="Pfam" id="PF01473">
    <property type="entry name" value="Choline_bind_1"/>
    <property type="match status" value="1"/>
</dbReference>
<dbReference type="CDD" id="cd04486">
    <property type="entry name" value="YhcR_OBF_like"/>
    <property type="match status" value="1"/>
</dbReference>
<dbReference type="Pfam" id="PF19886">
    <property type="entry name" value="DUF6359"/>
    <property type="match status" value="1"/>
</dbReference>
<dbReference type="InterPro" id="IPR036691">
    <property type="entry name" value="Endo/exonu/phosph_ase_sf"/>
</dbReference>
<comment type="caution">
    <text evidence="12">The sequence shown here is derived from an EMBL/GenBank/DDBJ whole genome shotgun (WGS) entry which is preliminary data.</text>
</comment>
<feature type="domain" description="Endonuclease YhcR N-terminal" evidence="11">
    <location>
        <begin position="36"/>
        <end position="141"/>
    </location>
</feature>
<dbReference type="SUPFAM" id="SSF69360">
    <property type="entry name" value="Cell wall binding repeat"/>
    <property type="match status" value="1"/>
</dbReference>
<evidence type="ECO:0000259" key="8">
    <source>
        <dbReference type="Pfam" id="PF00149"/>
    </source>
</evidence>
<feature type="region of interest" description="Disordered" evidence="6">
    <location>
        <begin position="1332"/>
        <end position="1368"/>
    </location>
</feature>
<keyword evidence="4" id="KW-0677">Repeat</keyword>
<name>A0A3D8GSV2_9BACI</name>
<dbReference type="InterPro" id="IPR036907">
    <property type="entry name" value="5'-Nucleotdase_C_sf"/>
</dbReference>
<dbReference type="PANTHER" id="PTHR42834">
    <property type="entry name" value="ENDONUCLEASE/EXONUCLEASE/PHOSPHATASE FAMILY PROTEIN (AFU_ORTHOLOGUE AFUA_3G09210)"/>
    <property type="match status" value="1"/>
</dbReference>
<keyword evidence="2" id="KW-0964">Secreted</keyword>
<evidence type="ECO:0000256" key="6">
    <source>
        <dbReference type="SAM" id="MobiDB-lite"/>
    </source>
</evidence>
<evidence type="ECO:0000313" key="12">
    <source>
        <dbReference type="EMBL" id="RDU37543.1"/>
    </source>
</evidence>
<sequence>MKALKRQLFILTTILTMLAGTVFPYAGKAAAEENYITVAQAIANNTGTATVKGYIVAYTVGTKNYDFDAPFGGNTNIAIADSATERDPAKILPVQLPNNDFRTKFNLQSNPGNQGKQILVTGSLEAYFTVPGLKSPTAMSFVGETPTDPEPSPEGLKIHQIQGGSHESPYKDQNVKGVRGIVTYVEDASNFYMQSATPDNDPNTSEGILVYKPTHNVKVGDLVSVDGLVKEWVLDGYSDKLQTDLAMTELNATGTGNSVTVISRNNPLPEALVIGKDIFPPTQVIDNDRFGTFDPGEDGIDFYESIEGMRVAIENPTATAPQKYGEIPVIAGKVEGKPYTIAGGTILTKDTANPERMHILMGDRDYVNKTGDRLNGTVTGVVSYGFQNYKILTDRASLPELVEGPAVRETTTIKKEADKLTVGTYNMENYRASETVKTQKIAESIVKNLNSPDILGLVEVQDNNGPTNDGTTDASKNYQALIDAVKAAGGPAYQWTDIAPENLKDGGEPGGNIRVGYLYNPARVQLAAGAPKGTATQAVSYVNGSLTLNPGRIDPTNTAFNSSRKPLAAEFVFNGEKVIVIANHFNSKGGDQPIFGKNQPPVLGSEAQRLQIAQIVNNFVSDVQTKNPDANVVVLGDLNDFEFSKPLEVLKGDDLTNLIETVPQPERYTYNYQGNAQVLDHMLVSNRLAGSSELDIVHLNSDFSAAQGRVSDHDPLVAQIDLTPAPAGPKPLDLTIMHVNDSHAHVEQYPKLVTAVNEVRSQAKNNLLLDAGDVFSGTLYFKQYQGLADLEFMNQLRYDAMTFGNHEFDKTSETLANFISRANFPIVSANVDVSKDASLGKLFENKIATKPEGGKIYPAIIKEIDGEKVGIFGLTTTDTTFLANPADQIVFNDAVAKAKATVAALKEQGVNKIVALSHLGYVPDQELAAKVDGIDVIVGGHSHTKLDKPVLVQKAEPTLIVQANEYLNYLGKLEVSFDENGVIKSHNGVLLDLKNYTADAAAAARVAELRAPLDDLRKQVVGYTNVPLNGVRDDVRSKETNLGNLIADAMAAKANESLPTTIAIQNGGGIRASIDVGDITLGEILEVMPFENQLVALDLTGAEIWAALENGVSQVETKQGKFPQVSGLRFQYDPAKPPMQRVWKVEVKNGDKYEAIDLNKTYRVATNAFVADGGDGYTSFKKAKDEGRIHELFVVDFEVLASYIEKNSPISPAVEGRILAGQEPPKIVSGWVEKDGQWFFYDEAGKKVTGWLELEGKKYYLDPAADGARMTGWKTIDQSTYYFNDEGVMQVGLVTIGGKTYLFDEDGVQQTDKWSEYDGWWYHLDKDGVVKKKQKNAPPGQIGNTPGQGGSQPPGQSGETPGKGKKSA</sequence>
<comment type="subcellular location">
    <subcellularLocation>
        <location evidence="1">Secreted</location>
    </subcellularLocation>
</comment>
<dbReference type="InterPro" id="IPR004843">
    <property type="entry name" value="Calcineurin-like_PHP"/>
</dbReference>
<evidence type="ECO:0000259" key="9">
    <source>
        <dbReference type="Pfam" id="PF02872"/>
    </source>
</evidence>
<dbReference type="InterPro" id="IPR018337">
    <property type="entry name" value="Cell_wall/Cho-bd_repeat"/>
</dbReference>
<feature type="signal peptide" evidence="7">
    <location>
        <begin position="1"/>
        <end position="19"/>
    </location>
</feature>
<accession>A0A3D8GSV2</accession>